<dbReference type="InterPro" id="IPR050389">
    <property type="entry name" value="LysR-type_TF"/>
</dbReference>
<dbReference type="GO" id="GO:0003677">
    <property type="term" value="F:DNA binding"/>
    <property type="evidence" value="ECO:0007669"/>
    <property type="project" value="UniProtKB-KW"/>
</dbReference>
<dbReference type="SUPFAM" id="SSF46785">
    <property type="entry name" value="Winged helix' DNA-binding domain"/>
    <property type="match status" value="1"/>
</dbReference>
<keyword evidence="3" id="KW-0238">DNA-binding</keyword>
<dbReference type="Pfam" id="PF00126">
    <property type="entry name" value="HTH_1"/>
    <property type="match status" value="1"/>
</dbReference>
<dbReference type="GO" id="GO:0003700">
    <property type="term" value="F:DNA-binding transcription factor activity"/>
    <property type="evidence" value="ECO:0007669"/>
    <property type="project" value="InterPro"/>
</dbReference>
<proteinExistence type="inferred from homology"/>
<evidence type="ECO:0000259" key="5">
    <source>
        <dbReference type="PROSITE" id="PS50931"/>
    </source>
</evidence>
<dbReference type="InterPro" id="IPR000847">
    <property type="entry name" value="LysR_HTH_N"/>
</dbReference>
<dbReference type="InterPro" id="IPR036388">
    <property type="entry name" value="WH-like_DNA-bd_sf"/>
</dbReference>
<feature type="domain" description="HTH lysR-type" evidence="5">
    <location>
        <begin position="5"/>
        <end position="62"/>
    </location>
</feature>
<dbReference type="PROSITE" id="PS50931">
    <property type="entry name" value="HTH_LYSR"/>
    <property type="match status" value="1"/>
</dbReference>
<evidence type="ECO:0000256" key="4">
    <source>
        <dbReference type="ARBA" id="ARBA00023163"/>
    </source>
</evidence>
<dbReference type="Gene3D" id="3.40.190.10">
    <property type="entry name" value="Periplasmic binding protein-like II"/>
    <property type="match status" value="1"/>
</dbReference>
<keyword evidence="2" id="KW-0805">Transcription regulation</keyword>
<organism evidence="6 7">
    <name type="scientific">Vibrio natriegens NBRC 15636 = ATCC 14048 = DSM 759</name>
    <dbReference type="NCBI Taxonomy" id="1219067"/>
    <lineage>
        <taxon>Bacteria</taxon>
        <taxon>Pseudomonadati</taxon>
        <taxon>Pseudomonadota</taxon>
        <taxon>Gammaproteobacteria</taxon>
        <taxon>Vibrionales</taxon>
        <taxon>Vibrionaceae</taxon>
        <taxon>Vibrio</taxon>
    </lineage>
</organism>
<sequence length="293" mass="33469">MRFDLDFNLLKTLLVLAEKQNLKKAGMTLGLTESAVSKQLTRLREQLNDELFIRMSGKLEPTSYAQSIIPKVKVAIGDLEEAVEPATFEPSTYSDPIHIALPDLVIERFGITLYEKLLQKFPSTSVTLHSWGDETENKIVSGQINFGVHLLHPERSSGVYQQHICDDALIIASAAKHGEYHWDEVKHWPFIKQRAIGWNEQKFQFIEHLHNNGIDLNYAHEIDSASFALKIMTSRKVANVLPSKVLGKEFMQVAGTEFINFDIIWASNTRTTDRKSPLYQCLHLLFSKMFIER</sequence>
<protein>
    <recommendedName>
        <fullName evidence="5">HTH lysR-type domain-containing protein</fullName>
    </recommendedName>
</protein>
<name>A0AAN1CX91_VIBNA</name>
<evidence type="ECO:0000313" key="7">
    <source>
        <dbReference type="Proteomes" id="UP000092741"/>
    </source>
</evidence>
<dbReference type="AlphaFoldDB" id="A0AAN1CX91"/>
<dbReference type="EMBL" id="CP016346">
    <property type="protein sequence ID" value="ANQ14404.1"/>
    <property type="molecule type" value="Genomic_DNA"/>
</dbReference>
<evidence type="ECO:0000256" key="2">
    <source>
        <dbReference type="ARBA" id="ARBA00023015"/>
    </source>
</evidence>
<gene>
    <name evidence="6" type="ORF">BA890_16760</name>
</gene>
<dbReference type="SUPFAM" id="SSF53850">
    <property type="entry name" value="Periplasmic binding protein-like II"/>
    <property type="match status" value="1"/>
</dbReference>
<dbReference type="KEGG" id="vna:PN96_21265"/>
<dbReference type="InterPro" id="IPR005119">
    <property type="entry name" value="LysR_subst-bd"/>
</dbReference>
<evidence type="ECO:0000313" key="6">
    <source>
        <dbReference type="EMBL" id="ANQ14404.1"/>
    </source>
</evidence>
<dbReference type="InterPro" id="IPR036390">
    <property type="entry name" value="WH_DNA-bd_sf"/>
</dbReference>
<dbReference type="Proteomes" id="UP000092741">
    <property type="component" value="Chromosome 2"/>
</dbReference>
<dbReference type="RefSeq" id="WP_020335977.1">
    <property type="nucleotide sequence ID" value="NZ_ATFJ01000039.1"/>
</dbReference>
<keyword evidence="4" id="KW-0804">Transcription</keyword>
<dbReference type="Pfam" id="PF03466">
    <property type="entry name" value="LysR_substrate"/>
    <property type="match status" value="1"/>
</dbReference>
<keyword evidence="7" id="KW-1185">Reference proteome</keyword>
<dbReference type="GeneID" id="70915374"/>
<dbReference type="PANTHER" id="PTHR30118">
    <property type="entry name" value="HTH-TYPE TRANSCRIPTIONAL REGULATOR LEUO-RELATED"/>
    <property type="match status" value="1"/>
</dbReference>
<evidence type="ECO:0000256" key="3">
    <source>
        <dbReference type="ARBA" id="ARBA00023125"/>
    </source>
</evidence>
<accession>A0AAN1CX91</accession>
<comment type="similarity">
    <text evidence="1">Belongs to the LysR transcriptional regulatory family.</text>
</comment>
<dbReference type="PANTHER" id="PTHR30118:SF15">
    <property type="entry name" value="TRANSCRIPTIONAL REGULATORY PROTEIN"/>
    <property type="match status" value="1"/>
</dbReference>
<dbReference type="Gene3D" id="1.10.10.10">
    <property type="entry name" value="Winged helix-like DNA-binding domain superfamily/Winged helix DNA-binding domain"/>
    <property type="match status" value="1"/>
</dbReference>
<evidence type="ECO:0000256" key="1">
    <source>
        <dbReference type="ARBA" id="ARBA00009437"/>
    </source>
</evidence>
<reference evidence="6 7" key="1">
    <citation type="submission" date="2016-07" db="EMBL/GenBank/DDBJ databases">
        <title>Developing Vibrio natriegens as a novel, fast-growing host for biotechnology.</title>
        <authorList>
            <person name="Weinstock M.T."/>
            <person name="Hesek E.D."/>
            <person name="Wilson C.M."/>
            <person name="Gibson D.G."/>
        </authorList>
    </citation>
    <scope>NUCLEOTIDE SEQUENCE [LARGE SCALE GENOMIC DNA]</scope>
    <source>
        <strain evidence="6 7">ATCC 14048</strain>
    </source>
</reference>